<dbReference type="Proteomes" id="UP000025061">
    <property type="component" value="Unassembled WGS sequence"/>
</dbReference>
<gene>
    <name evidence="2" type="ORF">HHI_13104</name>
</gene>
<organism evidence="2 3">
    <name type="scientific">Hyphomonas hirschiana VP5</name>
    <dbReference type="NCBI Taxonomy" id="1280951"/>
    <lineage>
        <taxon>Bacteria</taxon>
        <taxon>Pseudomonadati</taxon>
        <taxon>Pseudomonadota</taxon>
        <taxon>Alphaproteobacteria</taxon>
        <taxon>Hyphomonadales</taxon>
        <taxon>Hyphomonadaceae</taxon>
        <taxon>Hyphomonas</taxon>
    </lineage>
</organism>
<keyword evidence="1" id="KW-1133">Transmembrane helix</keyword>
<dbReference type="EMBL" id="ARYI01000011">
    <property type="protein sequence ID" value="KCZ91531.1"/>
    <property type="molecule type" value="Genomic_DNA"/>
</dbReference>
<proteinExistence type="predicted"/>
<keyword evidence="3" id="KW-1185">Reference proteome</keyword>
<sequence>MLIAMTHETAPLLSQPVYLPPKPIHILRNGVNVAARQVLAVSGLGMIALAIPVGVATPFIPVGLPMAIVGVVLLGRNAVWGRRWMEGVMARHPRLERMAPNWLMRSVFGREKRVVSE</sequence>
<protein>
    <recommendedName>
        <fullName evidence="4">Transmembrane protein (PGPGW)</fullName>
    </recommendedName>
</protein>
<keyword evidence="1" id="KW-0472">Membrane</keyword>
<evidence type="ECO:0008006" key="4">
    <source>
        <dbReference type="Google" id="ProtNLM"/>
    </source>
</evidence>
<feature type="transmembrane region" description="Helical" evidence="1">
    <location>
        <begin position="33"/>
        <end position="53"/>
    </location>
</feature>
<comment type="caution">
    <text evidence="2">The sequence shown here is derived from an EMBL/GenBank/DDBJ whole genome shotgun (WGS) entry which is preliminary data.</text>
</comment>
<name>A0A059FM06_9PROT</name>
<evidence type="ECO:0000313" key="3">
    <source>
        <dbReference type="Proteomes" id="UP000025061"/>
    </source>
</evidence>
<dbReference type="PATRIC" id="fig|1280951.3.peg.2643"/>
<accession>A0A059FM06</accession>
<feature type="transmembrane region" description="Helical" evidence="1">
    <location>
        <begin position="59"/>
        <end position="79"/>
    </location>
</feature>
<keyword evidence="1" id="KW-0812">Transmembrane</keyword>
<dbReference type="OrthoDB" id="7619275at2"/>
<dbReference type="AlphaFoldDB" id="A0A059FM06"/>
<evidence type="ECO:0000256" key="1">
    <source>
        <dbReference type="SAM" id="Phobius"/>
    </source>
</evidence>
<evidence type="ECO:0000313" key="2">
    <source>
        <dbReference type="EMBL" id="KCZ91531.1"/>
    </source>
</evidence>
<reference evidence="2 3" key="1">
    <citation type="submission" date="2013-04" db="EMBL/GenBank/DDBJ databases">
        <title>Hyphomonas hirschiana VP5 Genome Sequencing.</title>
        <authorList>
            <person name="Lai Q."/>
            <person name="Shao Z."/>
        </authorList>
    </citation>
    <scope>NUCLEOTIDE SEQUENCE [LARGE SCALE GENOMIC DNA]</scope>
    <source>
        <strain evidence="2 3">VP5</strain>
    </source>
</reference>